<evidence type="ECO:0000259" key="2">
    <source>
        <dbReference type="Pfam" id="PF08450"/>
    </source>
</evidence>
<dbReference type="PANTHER" id="PTHR47572">
    <property type="entry name" value="LIPOPROTEIN-RELATED"/>
    <property type="match status" value="1"/>
</dbReference>
<dbReference type="Proteomes" id="UP001138681">
    <property type="component" value="Unassembled WGS sequence"/>
</dbReference>
<evidence type="ECO:0000256" key="1">
    <source>
        <dbReference type="ARBA" id="ARBA00022801"/>
    </source>
</evidence>
<accession>A0A9X1JLN1</accession>
<dbReference type="GO" id="GO:0016787">
    <property type="term" value="F:hydrolase activity"/>
    <property type="evidence" value="ECO:0007669"/>
    <property type="project" value="UniProtKB-KW"/>
</dbReference>
<keyword evidence="4" id="KW-1185">Reference proteome</keyword>
<dbReference type="RefSeq" id="WP_218405721.1">
    <property type="nucleotide sequence ID" value="NZ_JAGSPC010000004.1"/>
</dbReference>
<sequence>MDISRRTLMAGSAALAISGCSSAGRITAQSASPEIGFESFDPKFADLIDASQSGQLLSTGHWWAEGPAWDRERQRLYFTDVPRNKAYFWSEKDGEGIFLSPSGVAPELAIGMREPGANGLLLGRLGELLICNHGRRALESRNFTTGERTLLADKFEGKRFNSPNDLIEASDGTIYFTDPPYGLEGLNESPAKEMEHNGVYRLDKTGAVTRIVDDMTLPNGVALSPGEKALYVSQSDPDAPLIRRFLLKDGKIAKGDGGEIWFDAKPYMHVAGGLPDGMAVSAEGYVFLGGPGGVLVIDPQGICLGRIGTGRATANCAFGEDGKTLFITAADRLVSVRTEVAGLGQF</sequence>
<dbReference type="PANTHER" id="PTHR47572:SF4">
    <property type="entry name" value="LACTONASE DRP35"/>
    <property type="match status" value="1"/>
</dbReference>
<dbReference type="AlphaFoldDB" id="A0A9X1JLN1"/>
<dbReference type="PROSITE" id="PS51318">
    <property type="entry name" value="TAT"/>
    <property type="match status" value="1"/>
</dbReference>
<dbReference type="PROSITE" id="PS51257">
    <property type="entry name" value="PROKAR_LIPOPROTEIN"/>
    <property type="match status" value="1"/>
</dbReference>
<dbReference type="Pfam" id="PF08450">
    <property type="entry name" value="SGL"/>
    <property type="match status" value="1"/>
</dbReference>
<proteinExistence type="predicted"/>
<comment type="caution">
    <text evidence="3">The sequence shown here is derived from an EMBL/GenBank/DDBJ whole genome shotgun (WGS) entry which is preliminary data.</text>
</comment>
<evidence type="ECO:0000313" key="3">
    <source>
        <dbReference type="EMBL" id="MBV7260335.1"/>
    </source>
</evidence>
<feature type="domain" description="SMP-30/Gluconolactonase/LRE-like region" evidence="2">
    <location>
        <begin position="63"/>
        <end position="330"/>
    </location>
</feature>
<dbReference type="EMBL" id="JAGSPC010000004">
    <property type="protein sequence ID" value="MBV7260335.1"/>
    <property type="molecule type" value="Genomic_DNA"/>
</dbReference>
<evidence type="ECO:0000313" key="4">
    <source>
        <dbReference type="Proteomes" id="UP001138681"/>
    </source>
</evidence>
<dbReference type="InterPro" id="IPR051262">
    <property type="entry name" value="SMP-30/CGR1_Lactonase"/>
</dbReference>
<dbReference type="InterPro" id="IPR006311">
    <property type="entry name" value="TAT_signal"/>
</dbReference>
<gene>
    <name evidence="3" type="ORF">KCG46_12210</name>
</gene>
<name>A0A9X1JLN1_9SPHN</name>
<keyword evidence="1" id="KW-0378">Hydrolase</keyword>
<organism evidence="3 4">
    <name type="scientific">Erythrobacter crassostreae</name>
    <dbReference type="NCBI Taxonomy" id="2828328"/>
    <lineage>
        <taxon>Bacteria</taxon>
        <taxon>Pseudomonadati</taxon>
        <taxon>Pseudomonadota</taxon>
        <taxon>Alphaproteobacteria</taxon>
        <taxon>Sphingomonadales</taxon>
        <taxon>Erythrobacteraceae</taxon>
        <taxon>Erythrobacter/Porphyrobacter group</taxon>
        <taxon>Erythrobacter</taxon>
    </lineage>
</organism>
<protein>
    <submittedName>
        <fullName evidence="3">SMP-30/gluconolactonase/LRE family protein</fullName>
    </submittedName>
</protein>
<dbReference type="InterPro" id="IPR013658">
    <property type="entry name" value="SGL"/>
</dbReference>
<reference evidence="3" key="1">
    <citation type="submission" date="2021-04" db="EMBL/GenBank/DDBJ databases">
        <authorList>
            <person name="Pira H."/>
            <person name="Risdian C."/>
            <person name="Wink J."/>
        </authorList>
    </citation>
    <scope>NUCLEOTIDE SEQUENCE</scope>
    <source>
        <strain evidence="3">WH158</strain>
    </source>
</reference>